<comment type="caution">
    <text evidence="4">The sequence shown here is derived from an EMBL/GenBank/DDBJ whole genome shotgun (WGS) entry which is preliminary data.</text>
</comment>
<name>A0A955L7Q6_9BACT</name>
<proteinExistence type="predicted"/>
<gene>
    <name evidence="4" type="ORF">KC717_00850</name>
</gene>
<dbReference type="GO" id="GO:0006396">
    <property type="term" value="P:RNA processing"/>
    <property type="evidence" value="ECO:0007669"/>
    <property type="project" value="InterPro"/>
</dbReference>
<dbReference type="InterPro" id="IPR029028">
    <property type="entry name" value="Alpha/beta_knot_MTases"/>
</dbReference>
<dbReference type="Proteomes" id="UP000754563">
    <property type="component" value="Unassembled WGS sequence"/>
</dbReference>
<dbReference type="AlphaFoldDB" id="A0A955L7Q6"/>
<dbReference type="GO" id="GO:0008173">
    <property type="term" value="F:RNA methyltransferase activity"/>
    <property type="evidence" value="ECO:0007669"/>
    <property type="project" value="InterPro"/>
</dbReference>
<dbReference type="GO" id="GO:0032259">
    <property type="term" value="P:methylation"/>
    <property type="evidence" value="ECO:0007669"/>
    <property type="project" value="UniProtKB-KW"/>
</dbReference>
<accession>A0A955L7Q6</accession>
<dbReference type="GO" id="GO:0003723">
    <property type="term" value="F:RNA binding"/>
    <property type="evidence" value="ECO:0007669"/>
    <property type="project" value="InterPro"/>
</dbReference>
<evidence type="ECO:0000313" key="5">
    <source>
        <dbReference type="Proteomes" id="UP000754563"/>
    </source>
</evidence>
<dbReference type="PANTHER" id="PTHR43191">
    <property type="entry name" value="RRNA METHYLTRANSFERASE 3"/>
    <property type="match status" value="1"/>
</dbReference>
<dbReference type="PANTHER" id="PTHR43191:SF7">
    <property type="entry name" value="OBP33PEP LIKE PROTEIN"/>
    <property type="match status" value="1"/>
</dbReference>
<reference evidence="4" key="2">
    <citation type="journal article" date="2021" name="Microbiome">
        <title>Successional dynamics and alternative stable states in a saline activated sludge microbial community over 9 years.</title>
        <authorList>
            <person name="Wang Y."/>
            <person name="Ye J."/>
            <person name="Ju F."/>
            <person name="Liu L."/>
            <person name="Boyd J.A."/>
            <person name="Deng Y."/>
            <person name="Parks D.H."/>
            <person name="Jiang X."/>
            <person name="Yin X."/>
            <person name="Woodcroft B.J."/>
            <person name="Tyson G.W."/>
            <person name="Hugenholtz P."/>
            <person name="Polz M.F."/>
            <person name="Zhang T."/>
        </authorList>
    </citation>
    <scope>NUCLEOTIDE SEQUENCE</scope>
    <source>
        <strain evidence="4">HKST-UBA11</strain>
    </source>
</reference>
<evidence type="ECO:0000256" key="1">
    <source>
        <dbReference type="ARBA" id="ARBA00022603"/>
    </source>
</evidence>
<evidence type="ECO:0000313" key="4">
    <source>
        <dbReference type="EMBL" id="MCA9385176.1"/>
    </source>
</evidence>
<protein>
    <submittedName>
        <fullName evidence="4">TrmH family RNA methyltransferase</fullName>
    </submittedName>
</protein>
<dbReference type="SUPFAM" id="SSF75217">
    <property type="entry name" value="alpha/beta knot"/>
    <property type="match status" value="1"/>
</dbReference>
<dbReference type="Pfam" id="PF00588">
    <property type="entry name" value="SpoU_methylase"/>
    <property type="match status" value="1"/>
</dbReference>
<dbReference type="EMBL" id="JAGQLH010000006">
    <property type="protein sequence ID" value="MCA9385176.1"/>
    <property type="molecule type" value="Genomic_DNA"/>
</dbReference>
<sequence length="152" mass="17064">MDLYVVLDDIRSALNVGAIFRTCDAVGAKKLFLTGITPYPPHNRIPKTALGAIDYVDWEYTKDKAHVINHLREQKISILSIELTEKATNLHDYQFPNTPTALVFGNEITGVSDEYINSSNETLYVPMYGKKESLNVATTVGITAYEFARQTY</sequence>
<reference evidence="4" key="1">
    <citation type="submission" date="2020-04" db="EMBL/GenBank/DDBJ databases">
        <authorList>
            <person name="Zhang T."/>
        </authorList>
    </citation>
    <scope>NUCLEOTIDE SEQUENCE</scope>
    <source>
        <strain evidence="4">HKST-UBA11</strain>
    </source>
</reference>
<keyword evidence="1 4" id="KW-0489">Methyltransferase</keyword>
<dbReference type="InterPro" id="IPR051259">
    <property type="entry name" value="rRNA_Methyltransferase"/>
</dbReference>
<dbReference type="InterPro" id="IPR029026">
    <property type="entry name" value="tRNA_m1G_MTases_N"/>
</dbReference>
<feature type="domain" description="tRNA/rRNA methyltransferase SpoU type" evidence="3">
    <location>
        <begin position="3"/>
        <end position="145"/>
    </location>
</feature>
<evidence type="ECO:0000259" key="3">
    <source>
        <dbReference type="Pfam" id="PF00588"/>
    </source>
</evidence>
<keyword evidence="2" id="KW-0808">Transferase</keyword>
<organism evidence="4 5">
    <name type="scientific">Candidatus Dojkabacteria bacterium</name>
    <dbReference type="NCBI Taxonomy" id="2099670"/>
    <lineage>
        <taxon>Bacteria</taxon>
        <taxon>Candidatus Dojkabacteria</taxon>
    </lineage>
</organism>
<dbReference type="Gene3D" id="3.40.1280.10">
    <property type="match status" value="1"/>
</dbReference>
<evidence type="ECO:0000256" key="2">
    <source>
        <dbReference type="ARBA" id="ARBA00022679"/>
    </source>
</evidence>
<dbReference type="InterPro" id="IPR001537">
    <property type="entry name" value="SpoU_MeTrfase"/>
</dbReference>